<accession>A0A176S548</accession>
<evidence type="ECO:0000313" key="2">
    <source>
        <dbReference type="Proteomes" id="UP000076962"/>
    </source>
</evidence>
<evidence type="ECO:0000313" key="1">
    <source>
        <dbReference type="EMBL" id="OAD23036.1"/>
    </source>
</evidence>
<keyword evidence="2" id="KW-1185">Reference proteome</keyword>
<comment type="caution">
    <text evidence="1">The sequence shown here is derived from an EMBL/GenBank/DDBJ whole genome shotgun (WGS) entry which is preliminary data.</text>
</comment>
<protein>
    <submittedName>
        <fullName evidence="1">Uncharacterized protein</fullName>
    </submittedName>
</protein>
<organism evidence="1 2">
    <name type="scientific">Candidatus Thiomargarita nelsonii</name>
    <dbReference type="NCBI Taxonomy" id="1003181"/>
    <lineage>
        <taxon>Bacteria</taxon>
        <taxon>Pseudomonadati</taxon>
        <taxon>Pseudomonadota</taxon>
        <taxon>Gammaproteobacteria</taxon>
        <taxon>Thiotrichales</taxon>
        <taxon>Thiotrichaceae</taxon>
        <taxon>Thiomargarita</taxon>
    </lineage>
</organism>
<dbReference type="Proteomes" id="UP000076962">
    <property type="component" value="Unassembled WGS sequence"/>
</dbReference>
<gene>
    <name evidence="1" type="ORF">THIOM_001140</name>
</gene>
<dbReference type="AlphaFoldDB" id="A0A176S548"/>
<name>A0A176S548_9GAMM</name>
<proteinExistence type="predicted"/>
<sequence length="134" mass="15233">MYLVRFVCTRDSNIPIYLVLPFDIFNEVNLLCWNRYLCTIFGKAFIITYDLIKSTFSNANIYRWSSKTVAPPFSSRKFNQPAFSLQAYLSLGSILLALAWSMARLDSAIKHLQIISGNTIIANSSDFSQSSQRA</sequence>
<dbReference type="EMBL" id="LUTY01000592">
    <property type="protein sequence ID" value="OAD23036.1"/>
    <property type="molecule type" value="Genomic_DNA"/>
</dbReference>
<reference evidence="1 2" key="1">
    <citation type="submission" date="2016-05" db="EMBL/GenBank/DDBJ databases">
        <title>Single-cell genome of chain-forming Candidatus Thiomargarita nelsonii and comparison to other large sulfur-oxidizing bacteria.</title>
        <authorList>
            <person name="Winkel M."/>
            <person name="Salman V."/>
            <person name="Woyke T."/>
            <person name="Schulz-Vogt H."/>
            <person name="Richter M."/>
            <person name="Flood B."/>
            <person name="Bailey J."/>
            <person name="Amann R."/>
            <person name="Mussmann M."/>
        </authorList>
    </citation>
    <scope>NUCLEOTIDE SEQUENCE [LARGE SCALE GENOMIC DNA]</scope>
    <source>
        <strain evidence="1 2">THI036</strain>
    </source>
</reference>